<proteinExistence type="predicted"/>
<dbReference type="InterPro" id="IPR036412">
    <property type="entry name" value="HAD-like_sf"/>
</dbReference>
<accession>A0ABT6F7M9</accession>
<dbReference type="SFLD" id="SFLDS00003">
    <property type="entry name" value="Haloacid_Dehalogenase"/>
    <property type="match status" value="1"/>
</dbReference>
<dbReference type="RefSeq" id="WP_277859889.1">
    <property type="nucleotide sequence ID" value="NZ_JARRAG010000001.1"/>
</dbReference>
<organism evidence="1 2">
    <name type="scientific">Paludisphaera mucosa</name>
    <dbReference type="NCBI Taxonomy" id="3030827"/>
    <lineage>
        <taxon>Bacteria</taxon>
        <taxon>Pseudomonadati</taxon>
        <taxon>Planctomycetota</taxon>
        <taxon>Planctomycetia</taxon>
        <taxon>Isosphaerales</taxon>
        <taxon>Isosphaeraceae</taxon>
        <taxon>Paludisphaera</taxon>
    </lineage>
</organism>
<dbReference type="SUPFAM" id="SSF56784">
    <property type="entry name" value="HAD-like"/>
    <property type="match status" value="1"/>
</dbReference>
<dbReference type="InterPro" id="IPR023198">
    <property type="entry name" value="PGP-like_dom2"/>
</dbReference>
<dbReference type="PANTHER" id="PTHR43434">
    <property type="entry name" value="PHOSPHOGLYCOLATE PHOSPHATASE"/>
    <property type="match status" value="1"/>
</dbReference>
<keyword evidence="1" id="KW-0378">Hydrolase</keyword>
<dbReference type="GO" id="GO:0016787">
    <property type="term" value="F:hydrolase activity"/>
    <property type="evidence" value="ECO:0007669"/>
    <property type="project" value="UniProtKB-KW"/>
</dbReference>
<dbReference type="InterPro" id="IPR050155">
    <property type="entry name" value="HAD-like_hydrolase_sf"/>
</dbReference>
<dbReference type="InterPro" id="IPR023214">
    <property type="entry name" value="HAD_sf"/>
</dbReference>
<dbReference type="Pfam" id="PF13419">
    <property type="entry name" value="HAD_2"/>
    <property type="match status" value="1"/>
</dbReference>
<keyword evidence="2" id="KW-1185">Reference proteome</keyword>
<dbReference type="Gene3D" id="3.40.50.1000">
    <property type="entry name" value="HAD superfamily/HAD-like"/>
    <property type="match status" value="1"/>
</dbReference>
<dbReference type="InterPro" id="IPR041492">
    <property type="entry name" value="HAD_2"/>
</dbReference>
<dbReference type="EC" id="3.-.-.-" evidence="1"/>
<gene>
    <name evidence="1" type="ORF">PZE19_07155</name>
</gene>
<dbReference type="EMBL" id="JARRAG010000001">
    <property type="protein sequence ID" value="MDG3003539.1"/>
    <property type="molecule type" value="Genomic_DNA"/>
</dbReference>
<dbReference type="InterPro" id="IPR006439">
    <property type="entry name" value="HAD-SF_hydro_IA"/>
</dbReference>
<dbReference type="Proteomes" id="UP001216907">
    <property type="component" value="Unassembled WGS sequence"/>
</dbReference>
<sequence>MPRRSSQRRSRCWTSWTSTPDRACELQWQSWVDRIRTLNPGAPFMQPFQGVLLDVDGTLVDSNDAHADAWVHAFREHGFDISFDAVRDRIGKGGDKMVIELVALDEEDPTAKAIREARSKRFLEELAPKLRGFRQARKLIQRMKDDGLAVAVASSAESKELDTLLAIAEVDDLIDDQTSSDDAENSKPDPDIVIAALQGIDLTAPQVVMLGDTPYDVEAATKAGVAVIAVRSGGWADEDLRGAIAVYDDVADLLAHYDDSPLGTAARDTPSEA</sequence>
<dbReference type="SFLD" id="SFLDG01129">
    <property type="entry name" value="C1.5:_HAD__Beta-PGM__Phosphata"/>
    <property type="match status" value="1"/>
</dbReference>
<dbReference type="Gene3D" id="1.10.150.240">
    <property type="entry name" value="Putative phosphatase, domain 2"/>
    <property type="match status" value="1"/>
</dbReference>
<reference evidence="1 2" key="1">
    <citation type="submission" date="2023-03" db="EMBL/GenBank/DDBJ databases">
        <title>Paludisphaera mucosa sp. nov. a novel planctomycete from northern fen.</title>
        <authorList>
            <person name="Ivanova A."/>
        </authorList>
    </citation>
    <scope>NUCLEOTIDE SEQUENCE [LARGE SCALE GENOMIC DNA]</scope>
    <source>
        <strain evidence="1 2">Pla2</strain>
    </source>
</reference>
<dbReference type="NCBIfam" id="TIGR01549">
    <property type="entry name" value="HAD-SF-IA-v1"/>
    <property type="match status" value="1"/>
</dbReference>
<dbReference type="PRINTS" id="PR00413">
    <property type="entry name" value="HADHALOGNASE"/>
</dbReference>
<evidence type="ECO:0000313" key="2">
    <source>
        <dbReference type="Proteomes" id="UP001216907"/>
    </source>
</evidence>
<evidence type="ECO:0000313" key="1">
    <source>
        <dbReference type="EMBL" id="MDG3003539.1"/>
    </source>
</evidence>
<name>A0ABT6F7M9_9BACT</name>
<comment type="caution">
    <text evidence="1">The sequence shown here is derived from an EMBL/GenBank/DDBJ whole genome shotgun (WGS) entry which is preliminary data.</text>
</comment>
<dbReference type="PANTHER" id="PTHR43434:SF16">
    <property type="entry name" value="BLL8046 PROTEIN"/>
    <property type="match status" value="1"/>
</dbReference>
<protein>
    <submittedName>
        <fullName evidence="1">HAD family hydrolase</fullName>
        <ecNumber evidence="1">3.-.-.-</ecNumber>
    </submittedName>
</protein>